<dbReference type="InterPro" id="IPR020846">
    <property type="entry name" value="MFS_dom"/>
</dbReference>
<keyword evidence="4 8" id="KW-0812">Transmembrane</keyword>
<dbReference type="RefSeq" id="XP_018133413.1">
    <property type="nucleotide sequence ID" value="XM_018271613.2"/>
</dbReference>
<sequence length="550" mass="61179">MVVDKSSVEFVEDIQPPREDGISAQKHAENDADDIAVRDLKDIEVTLATITVTHKPKLFSKGMLRLWVICAFCYLCATINGYDGSLMGSLNAMDEYQKTFGLDGAGPSTGLIFIIYSLGSLAALPFSGFLSDTWGRRLTIFVGCTIILLGTGIQTAANHQPMFIAGRFILGFGAALAQAAAPVYIIEIAHPSYRGIQGGMYNNFWWVGNIIAGWTTYGCNQTLKNSWAWRTPVLVQCFLPIIVMGCVYFFPESPRWLITHDREEEAAAIFAKYHCDGDTNHPLVSLQVDEIREQMALHRVENPGWDFRELFDSRASRYRTLMVICMAFFGQWSGNNVVTSFLPAMLKTAGIQSSSTRLLLNAINPFFSLGGAIYGATLLDKLGRRKMLFYGLFGAMLSYVALTALTAESSSNPNLVYGVIVFIYLFGISFAWGWTPLQVLYPVECLENRTRAKGAGLKYIFLNIASMTNTFGISVGIGTIGWKLYLVFIGWQIVELFVVFFLFVETAGKTLEEMTDIFDAKNPVLKSLDKITYDEDGKIVNVEPATRYRL</sequence>
<feature type="transmembrane region" description="Helical" evidence="8">
    <location>
        <begin position="198"/>
        <end position="217"/>
    </location>
</feature>
<proteinExistence type="inferred from homology"/>
<dbReference type="InterPro" id="IPR050360">
    <property type="entry name" value="MFS_Sugar_Transporters"/>
</dbReference>
<feature type="transmembrane region" description="Helical" evidence="8">
    <location>
        <begin position="110"/>
        <end position="131"/>
    </location>
</feature>
<comment type="similarity">
    <text evidence="2 7">Belongs to the major facilitator superfamily. Sugar transporter (TC 2.A.1.1) family.</text>
</comment>
<organism evidence="10 11">
    <name type="scientific">Pseudogymnoascus verrucosus</name>
    <dbReference type="NCBI Taxonomy" id="342668"/>
    <lineage>
        <taxon>Eukaryota</taxon>
        <taxon>Fungi</taxon>
        <taxon>Dikarya</taxon>
        <taxon>Ascomycota</taxon>
        <taxon>Pezizomycotina</taxon>
        <taxon>Leotiomycetes</taxon>
        <taxon>Thelebolales</taxon>
        <taxon>Thelebolaceae</taxon>
        <taxon>Pseudogymnoascus</taxon>
    </lineage>
</organism>
<evidence type="ECO:0000256" key="8">
    <source>
        <dbReference type="SAM" id="Phobius"/>
    </source>
</evidence>
<evidence type="ECO:0000256" key="4">
    <source>
        <dbReference type="ARBA" id="ARBA00022692"/>
    </source>
</evidence>
<evidence type="ECO:0000256" key="2">
    <source>
        <dbReference type="ARBA" id="ARBA00010992"/>
    </source>
</evidence>
<reference evidence="10 11" key="1">
    <citation type="submission" date="2016-03" db="EMBL/GenBank/DDBJ databases">
        <title>Comparative genomics of Pseudogymnoascus destructans, the fungus causing white-nose syndrome of bats.</title>
        <authorList>
            <person name="Palmer J.M."/>
            <person name="Drees K.P."/>
            <person name="Foster J.T."/>
            <person name="Lindner D.L."/>
        </authorList>
    </citation>
    <scope>NUCLEOTIDE SEQUENCE [LARGE SCALE GENOMIC DNA]</scope>
    <source>
        <strain evidence="10 11">UAMH 10579</strain>
    </source>
</reference>
<dbReference type="InterPro" id="IPR036259">
    <property type="entry name" value="MFS_trans_sf"/>
</dbReference>
<evidence type="ECO:0000313" key="10">
    <source>
        <dbReference type="EMBL" id="OBT99680.1"/>
    </source>
</evidence>
<dbReference type="GO" id="GO:0005351">
    <property type="term" value="F:carbohydrate:proton symporter activity"/>
    <property type="evidence" value="ECO:0007669"/>
    <property type="project" value="TreeGrafter"/>
</dbReference>
<evidence type="ECO:0000256" key="7">
    <source>
        <dbReference type="RuleBase" id="RU003346"/>
    </source>
</evidence>
<feature type="transmembrane region" description="Helical" evidence="8">
    <location>
        <begin position="388"/>
        <end position="409"/>
    </location>
</feature>
<dbReference type="SUPFAM" id="SSF103473">
    <property type="entry name" value="MFS general substrate transporter"/>
    <property type="match status" value="1"/>
</dbReference>
<dbReference type="PROSITE" id="PS00216">
    <property type="entry name" value="SUGAR_TRANSPORT_1"/>
    <property type="match status" value="1"/>
</dbReference>
<feature type="transmembrane region" description="Helical" evidence="8">
    <location>
        <begin position="415"/>
        <end position="435"/>
    </location>
</feature>
<feature type="transmembrane region" description="Helical" evidence="8">
    <location>
        <begin position="484"/>
        <end position="504"/>
    </location>
</feature>
<dbReference type="PANTHER" id="PTHR48022">
    <property type="entry name" value="PLASTIDIC GLUCOSE TRANSPORTER 4"/>
    <property type="match status" value="1"/>
</dbReference>
<reference evidence="11" key="2">
    <citation type="journal article" date="2018" name="Nat. Commun.">
        <title>Extreme sensitivity to ultraviolet light in the fungal pathogen causing white-nose syndrome of bats.</title>
        <authorList>
            <person name="Palmer J.M."/>
            <person name="Drees K.P."/>
            <person name="Foster J.T."/>
            <person name="Lindner D.L."/>
        </authorList>
    </citation>
    <scope>NUCLEOTIDE SEQUENCE [LARGE SCALE GENOMIC DNA]</scope>
    <source>
        <strain evidence="11">UAMH 10579</strain>
    </source>
</reference>
<feature type="transmembrane region" description="Helical" evidence="8">
    <location>
        <begin position="318"/>
        <end position="338"/>
    </location>
</feature>
<dbReference type="NCBIfam" id="TIGR00879">
    <property type="entry name" value="SP"/>
    <property type="match status" value="1"/>
</dbReference>
<feature type="transmembrane region" description="Helical" evidence="8">
    <location>
        <begin position="358"/>
        <end position="376"/>
    </location>
</feature>
<dbReference type="PANTHER" id="PTHR48022:SF70">
    <property type="entry name" value="MONOSACCHARIDE TRANSPORTER, PUTATIVE (AFU_ORTHOLOGUE AFUA_5G14540)-RELATED"/>
    <property type="match status" value="1"/>
</dbReference>
<evidence type="ECO:0000259" key="9">
    <source>
        <dbReference type="PROSITE" id="PS50850"/>
    </source>
</evidence>
<accession>A0A1B8GV51</accession>
<keyword evidence="5 8" id="KW-1133">Transmembrane helix</keyword>
<dbReference type="AlphaFoldDB" id="A0A1B8GV51"/>
<feature type="transmembrane region" description="Helical" evidence="8">
    <location>
        <begin position="229"/>
        <end position="250"/>
    </location>
</feature>
<dbReference type="GeneID" id="28835488"/>
<feature type="transmembrane region" description="Helical" evidence="8">
    <location>
        <begin position="64"/>
        <end position="82"/>
    </location>
</feature>
<comment type="subcellular location">
    <subcellularLocation>
        <location evidence="1">Membrane</location>
        <topology evidence="1">Multi-pass membrane protein</topology>
    </subcellularLocation>
</comment>
<dbReference type="InterPro" id="IPR005828">
    <property type="entry name" value="MFS_sugar_transport-like"/>
</dbReference>
<gene>
    <name evidence="10" type="ORF">VE01_02102</name>
</gene>
<evidence type="ECO:0000256" key="1">
    <source>
        <dbReference type="ARBA" id="ARBA00004141"/>
    </source>
</evidence>
<dbReference type="OrthoDB" id="6133115at2759"/>
<dbReference type="FunFam" id="1.20.1250.20:FF:000134">
    <property type="entry name" value="MFS sugar transporter protein"/>
    <property type="match status" value="1"/>
</dbReference>
<keyword evidence="11" id="KW-1185">Reference proteome</keyword>
<evidence type="ECO:0000256" key="5">
    <source>
        <dbReference type="ARBA" id="ARBA00022989"/>
    </source>
</evidence>
<dbReference type="Pfam" id="PF00083">
    <property type="entry name" value="Sugar_tr"/>
    <property type="match status" value="1"/>
</dbReference>
<keyword evidence="3 7" id="KW-0813">Transport</keyword>
<dbReference type="InterPro" id="IPR003663">
    <property type="entry name" value="Sugar/inositol_transpt"/>
</dbReference>
<feature type="domain" description="Major facilitator superfamily (MFS) profile" evidence="9">
    <location>
        <begin position="69"/>
        <end position="507"/>
    </location>
</feature>
<dbReference type="PRINTS" id="PR00171">
    <property type="entry name" value="SUGRTRNSPORT"/>
</dbReference>
<dbReference type="PROSITE" id="PS50850">
    <property type="entry name" value="MFS"/>
    <property type="match status" value="1"/>
</dbReference>
<keyword evidence="6 8" id="KW-0472">Membrane</keyword>
<dbReference type="GO" id="GO:0016020">
    <property type="term" value="C:membrane"/>
    <property type="evidence" value="ECO:0007669"/>
    <property type="project" value="UniProtKB-SubCell"/>
</dbReference>
<dbReference type="EMBL" id="KV460211">
    <property type="protein sequence ID" value="OBT99680.1"/>
    <property type="molecule type" value="Genomic_DNA"/>
</dbReference>
<feature type="transmembrane region" description="Helical" evidence="8">
    <location>
        <begin position="138"/>
        <end position="157"/>
    </location>
</feature>
<dbReference type="InterPro" id="IPR005829">
    <property type="entry name" value="Sugar_transporter_CS"/>
</dbReference>
<feature type="transmembrane region" description="Helical" evidence="8">
    <location>
        <begin position="163"/>
        <end position="186"/>
    </location>
</feature>
<protein>
    <recommendedName>
        <fullName evidence="9">Major facilitator superfamily (MFS) profile domain-containing protein</fullName>
    </recommendedName>
</protein>
<evidence type="ECO:0000256" key="3">
    <source>
        <dbReference type="ARBA" id="ARBA00022448"/>
    </source>
</evidence>
<evidence type="ECO:0000313" key="11">
    <source>
        <dbReference type="Proteomes" id="UP000091956"/>
    </source>
</evidence>
<dbReference type="Proteomes" id="UP000091956">
    <property type="component" value="Unassembled WGS sequence"/>
</dbReference>
<dbReference type="Gene3D" id="1.20.1250.20">
    <property type="entry name" value="MFS general substrate transporter like domains"/>
    <property type="match status" value="1"/>
</dbReference>
<evidence type="ECO:0000256" key="6">
    <source>
        <dbReference type="ARBA" id="ARBA00023136"/>
    </source>
</evidence>
<name>A0A1B8GV51_9PEZI</name>
<feature type="transmembrane region" description="Helical" evidence="8">
    <location>
        <begin position="456"/>
        <end position="478"/>
    </location>
</feature>